<dbReference type="Gene3D" id="2.130.10.30">
    <property type="entry name" value="Regulator of chromosome condensation 1/beta-lactamase-inhibitor protein II"/>
    <property type="match status" value="2"/>
</dbReference>
<name>A0A0G4ICE9_9ALVE</name>
<dbReference type="PROSITE" id="PS50012">
    <property type="entry name" value="RCC1_3"/>
    <property type="match status" value="4"/>
</dbReference>
<feature type="region of interest" description="Disordered" evidence="3">
    <location>
        <begin position="1252"/>
        <end position="1272"/>
    </location>
</feature>
<proteinExistence type="predicted"/>
<feature type="repeat" description="RCC1" evidence="2">
    <location>
        <begin position="227"/>
        <end position="275"/>
    </location>
</feature>
<evidence type="ECO:0000256" key="2">
    <source>
        <dbReference type="PROSITE-ProRule" id="PRU00235"/>
    </source>
</evidence>
<keyword evidence="4" id="KW-0472">Membrane</keyword>
<feature type="transmembrane region" description="Helical" evidence="4">
    <location>
        <begin position="809"/>
        <end position="827"/>
    </location>
</feature>
<feature type="transmembrane region" description="Helical" evidence="4">
    <location>
        <begin position="1068"/>
        <end position="1090"/>
    </location>
</feature>
<reference evidence="5" key="1">
    <citation type="submission" date="2014-11" db="EMBL/GenBank/DDBJ databases">
        <authorList>
            <person name="Otto D Thomas"/>
            <person name="Naeem Raeece"/>
        </authorList>
    </citation>
    <scope>NUCLEOTIDE SEQUENCE</scope>
</reference>
<gene>
    <name evidence="5" type="ORF">Cvel_13011</name>
</gene>
<sequence length="1672" mass="183519">MRVSGLTDVVDVCGGGGDGSSVRSYYLSALRRHTGDTSTNSSFSPAFSVALVKNGTLFSFGSNFFGELGRGGGEGSGDEDEWRPQAVEGLEGERVVGVACGLAHSAAWTENGSLFMWGRGGNRQLGQGDREDRWRASRVNESGLEGEKVVGAALGLYHTLVWCLSGRLFVWESNWLGQLENGRDGEIGEGEEEMETLPIELIIGGESERVVGAAAGAGHSIVLTSSQRVFSFGWRGSLLLGDGAGRNTPKLLDALPPNVAEVAAGGLHFFLRMDDGSMYSFGWGQDAMFECPPREIRFEASQGVSFWISSRPAFTRFFPPPFSSLKNTETSRGPRIETVFSPSVELRLFDVAEPVKIRVRLTDSAVEENTATCEFKVVILGQLCAFLPLNTFAWCSPVSKWRSAIRRPRTPPGDLPPHSPSTHRAEMPIVPLNESLISKRDNVDVPADVGLSFHVPTDVEVQQHFSTEETLNVLVEATDLTNNTGNCTIVITADRCPRNSDRATADSPCLCNEDHYRSSSGEGFVCLRCDQNSRSNRGSTSSADCLCQEGFYADPSFSNASICQKCILNSSSRIGAVHPSQCVCVEGTYFVPPPTRTSEGKLALRLRDIITHNDALALFTSGTCEPCRPNAICSGELLTDSDVSQVLKNSGLLKFVSNRKAEGRELESLSSPSCGTVTKSQTLSPLRILGAQFHQTLAKLIAHPRPVPHGNFSLVQRWPSAVVVPCPFDNTCSGVDPRSEDLPGDPLCNECDKDLLLLRRGIDTRCHPCPPTRLRILAAIGLFLLLVTVVLGYTVMVTKENPKMDVPEHAVAIKILIVFFVALGFLADLARPALNVFREDLLRLGLRGGGEGWESSTAQFLAKAAEDSLDFLRSIPTVGELFSMKCFFDLFDFTTGRNVAGRQGVALSACPSSHVRLRTPSCSSLHAAATRFKQVRECFRMRLAYNRRFLGIFRHRFDSKTSFWARLLSLLRDVTPVFLATLFLWASSLVAAPLASLRCEPVHHSLTELRLHAFPSITCNPSNPAYSRWWGVSLGILFGGVFGVPLLVGLSMLLDSSPLLLAGFRDDFLFWEVVIFARRLSIPLCFLALGTSARYNILIFHAVFFLVLQTILRPYRSDALNWLETFSLGVWFFDVMVLKQDGHALVPVRLLSSSERTRRKRKREMQPHTFKRRANKEGTLKKIPTGQPLFSSHFSETLPRVSVTIREQDHASLSELLLTLHPADRRDFERCLRFIDRELEVVNMRLKLEREHRQLEPTSESTSGDRWIGQRKDPLRSSPSDLCLLPFILSFCVRLALLCDASMNHGRAKQKRDKRFIAHTCETNAEHCAIVRELLGIPHPGVPSATTSDDSATGHDHHAEPRDLPLVRTQPVSEASVGHPAGCPQGTVRDSEGKGGRTEQAVPPTVGARPPSLHAEVVAEASKSGPDAEAIEGRGTGGECDSDGSLSLEGLALSDHPSLLDYAESRMCKADVPSARPHAPDAATRVPSSATVENAKEKELRTSGSASLEPLRASLAESHLSGPQQSQADVESHSHCQEGATSRLPPARERDGTQSARASLNDAEETHSISATFLRKRRSQTVQNQPEAEAEAQERIGRREAFCDTASVVLVGNSREWLGRDEEESAHLHRGHEEPLGMQWTEDDAETADGILRDRLIFFCSKGSVEWFLDWL</sequence>
<accession>A0A0G4ICE9</accession>
<feature type="region of interest" description="Disordered" evidence="3">
    <location>
        <begin position="1157"/>
        <end position="1177"/>
    </location>
</feature>
<feature type="transmembrane region" description="Helical" evidence="4">
    <location>
        <begin position="1097"/>
        <end position="1116"/>
    </location>
</feature>
<evidence type="ECO:0008006" key="6">
    <source>
        <dbReference type="Google" id="ProtNLM"/>
    </source>
</evidence>
<dbReference type="SUPFAM" id="SSF50985">
    <property type="entry name" value="RCC1/BLIP-II"/>
    <property type="match status" value="1"/>
</dbReference>
<feature type="repeat" description="RCC1" evidence="2">
    <location>
        <begin position="55"/>
        <end position="111"/>
    </location>
</feature>
<feature type="repeat" description="RCC1" evidence="2">
    <location>
        <begin position="112"/>
        <end position="165"/>
    </location>
</feature>
<evidence type="ECO:0000256" key="4">
    <source>
        <dbReference type="SAM" id="Phobius"/>
    </source>
</evidence>
<feature type="transmembrane region" description="Helical" evidence="4">
    <location>
        <begin position="977"/>
        <end position="997"/>
    </location>
</feature>
<feature type="compositionally biased region" description="Basic and acidic residues" evidence="3">
    <location>
        <begin position="1352"/>
        <end position="1365"/>
    </location>
</feature>
<keyword evidence="4" id="KW-0812">Transmembrane</keyword>
<feature type="transmembrane region" description="Helical" evidence="4">
    <location>
        <begin position="776"/>
        <end position="797"/>
    </location>
</feature>
<dbReference type="SUPFAM" id="SSF57184">
    <property type="entry name" value="Growth factor receptor domain"/>
    <property type="match status" value="1"/>
</dbReference>
<dbReference type="EMBL" id="CDMZ01005813">
    <property type="protein sequence ID" value="CEM54746.1"/>
    <property type="molecule type" value="Genomic_DNA"/>
</dbReference>
<evidence type="ECO:0000313" key="5">
    <source>
        <dbReference type="EMBL" id="CEM54746.1"/>
    </source>
</evidence>
<evidence type="ECO:0000256" key="3">
    <source>
        <dbReference type="SAM" id="MobiDB-lite"/>
    </source>
</evidence>
<keyword evidence="4" id="KW-1133">Transmembrane helix</keyword>
<dbReference type="InterPro" id="IPR009030">
    <property type="entry name" value="Growth_fac_rcpt_cys_sf"/>
</dbReference>
<feature type="region of interest" description="Disordered" evidence="3">
    <location>
        <begin position="1471"/>
        <end position="1593"/>
    </location>
</feature>
<feature type="compositionally biased region" description="Basic residues" evidence="3">
    <location>
        <begin position="1157"/>
        <end position="1174"/>
    </location>
</feature>
<organism evidence="5">
    <name type="scientific">Chromera velia CCMP2878</name>
    <dbReference type="NCBI Taxonomy" id="1169474"/>
    <lineage>
        <taxon>Eukaryota</taxon>
        <taxon>Sar</taxon>
        <taxon>Alveolata</taxon>
        <taxon>Colpodellida</taxon>
        <taxon>Chromeraceae</taxon>
        <taxon>Chromera</taxon>
    </lineage>
</organism>
<feature type="transmembrane region" description="Helical" evidence="4">
    <location>
        <begin position="1029"/>
        <end position="1048"/>
    </location>
</feature>
<feature type="region of interest" description="Disordered" evidence="3">
    <location>
        <begin position="1339"/>
        <end position="1449"/>
    </location>
</feature>
<dbReference type="InterPro" id="IPR009091">
    <property type="entry name" value="RCC1/BLIP-II"/>
</dbReference>
<dbReference type="InterPro" id="IPR000408">
    <property type="entry name" value="Reg_chr_condens"/>
</dbReference>
<dbReference type="Pfam" id="PF00415">
    <property type="entry name" value="RCC1"/>
    <property type="match status" value="2"/>
</dbReference>
<protein>
    <recommendedName>
        <fullName evidence="6">HYR domain-containing protein</fullName>
    </recommendedName>
</protein>
<dbReference type="InterPro" id="IPR051625">
    <property type="entry name" value="Signaling_Regulatory_Domain"/>
</dbReference>
<feature type="repeat" description="RCC1" evidence="2">
    <location>
        <begin position="166"/>
        <end position="226"/>
    </location>
</feature>
<dbReference type="PANTHER" id="PTHR22872">
    <property type="entry name" value="BTK-BINDING PROTEIN-RELATED"/>
    <property type="match status" value="1"/>
</dbReference>
<dbReference type="PhylomeDB" id="A0A0G4ICE9"/>
<keyword evidence="1" id="KW-0677">Repeat</keyword>
<dbReference type="PROSITE" id="PS00626">
    <property type="entry name" value="RCC1_2"/>
    <property type="match status" value="1"/>
</dbReference>
<evidence type="ECO:0000256" key="1">
    <source>
        <dbReference type="ARBA" id="ARBA00022737"/>
    </source>
</evidence>
<dbReference type="VEuPathDB" id="CryptoDB:Cvel_13011"/>